<proteinExistence type="predicted"/>
<sequence>MTMITLHEDALIPAAQPAGELTGSSLDAGTATDGSLLAATGTPRHCRRPMKRLDQEFPLEMAIRVDGPRLIRSVKTVGAADAVTYRCMCGFTIDVPAPGMGRALIN</sequence>
<name>A0AAU8EV35_9MICC</name>
<protein>
    <submittedName>
        <fullName evidence="1">Uncharacterized protein</fullName>
    </submittedName>
</protein>
<accession>A0AAU8EV35</accession>
<dbReference type="AlphaFoldDB" id="A0AAU8EV35"/>
<gene>
    <name evidence="1" type="ORF">ABRP34_09860</name>
</gene>
<dbReference type="RefSeq" id="WP_353713085.1">
    <property type="nucleotide sequence ID" value="NZ_CP159279.1"/>
</dbReference>
<dbReference type="EMBL" id="CP159279">
    <property type="protein sequence ID" value="XCH13258.1"/>
    <property type="molecule type" value="Genomic_DNA"/>
</dbReference>
<reference evidence="1" key="1">
    <citation type="submission" date="2024-06" db="EMBL/GenBank/DDBJ databases">
        <title>Biodegradation of dimethachlon by Arthrobacter sp. K5: mechanistic insights and ecological implications.</title>
        <authorList>
            <person name="Hu S."/>
            <person name="Lu P."/>
        </authorList>
    </citation>
    <scope>NUCLEOTIDE SEQUENCE</scope>
    <source>
        <strain evidence="1">K5</strain>
    </source>
</reference>
<organism evidence="1">
    <name type="scientific">Arthrobacter sp. K5</name>
    <dbReference type="NCBI Taxonomy" id="2839623"/>
    <lineage>
        <taxon>Bacteria</taxon>
        <taxon>Bacillati</taxon>
        <taxon>Actinomycetota</taxon>
        <taxon>Actinomycetes</taxon>
        <taxon>Micrococcales</taxon>
        <taxon>Micrococcaceae</taxon>
        <taxon>Arthrobacter</taxon>
    </lineage>
</organism>
<evidence type="ECO:0000313" key="1">
    <source>
        <dbReference type="EMBL" id="XCH13258.1"/>
    </source>
</evidence>